<comment type="caution">
    <text evidence="2">The sequence shown here is derived from an EMBL/GenBank/DDBJ whole genome shotgun (WGS) entry which is preliminary data.</text>
</comment>
<keyword evidence="1" id="KW-1133">Transmembrane helix</keyword>
<proteinExistence type="predicted"/>
<dbReference type="AlphaFoldDB" id="A0A3S3Q5A6"/>
<sequence length="180" mass="20221">MHSITEILNIILKSIFVGFGVIIPILTLIKTSGLKSIEVKDLFILSAVQLVRISGILYFILAISGNLTVFTAKNASGQGPGIEYFLYLFFSPLMYLLLTQLFWLKKLYMKKPARITLSILMLILPSSWFLLFVKTENISTVAKAVFNTEVISVFCLNIIVFIFMTFTIILLGGKLKDKKA</sequence>
<protein>
    <submittedName>
        <fullName evidence="2">Uncharacterized protein</fullName>
    </submittedName>
</protein>
<organism evidence="2 3">
    <name type="scientific">Flavobacterium cerinum</name>
    <dbReference type="NCBI Taxonomy" id="2502784"/>
    <lineage>
        <taxon>Bacteria</taxon>
        <taxon>Pseudomonadati</taxon>
        <taxon>Bacteroidota</taxon>
        <taxon>Flavobacteriia</taxon>
        <taxon>Flavobacteriales</taxon>
        <taxon>Flavobacteriaceae</taxon>
        <taxon>Flavobacterium</taxon>
    </lineage>
</organism>
<evidence type="ECO:0000256" key="1">
    <source>
        <dbReference type="SAM" id="Phobius"/>
    </source>
</evidence>
<feature type="transmembrane region" description="Helical" evidence="1">
    <location>
        <begin position="84"/>
        <end position="103"/>
    </location>
</feature>
<evidence type="ECO:0000313" key="3">
    <source>
        <dbReference type="Proteomes" id="UP000287527"/>
    </source>
</evidence>
<dbReference type="OrthoDB" id="1367304at2"/>
<gene>
    <name evidence="2" type="ORF">EPI11_15055</name>
</gene>
<dbReference type="Proteomes" id="UP000287527">
    <property type="component" value="Unassembled WGS sequence"/>
</dbReference>
<keyword evidence="1" id="KW-0472">Membrane</keyword>
<feature type="transmembrane region" description="Helical" evidence="1">
    <location>
        <begin position="6"/>
        <end position="29"/>
    </location>
</feature>
<accession>A0A3S3Q5A6</accession>
<evidence type="ECO:0000313" key="2">
    <source>
        <dbReference type="EMBL" id="RWW93849.1"/>
    </source>
</evidence>
<dbReference type="RefSeq" id="WP_128390804.1">
    <property type="nucleotide sequence ID" value="NZ_SBII01000011.1"/>
</dbReference>
<name>A0A3S3Q5A6_9FLAO</name>
<keyword evidence="3" id="KW-1185">Reference proteome</keyword>
<feature type="transmembrane region" description="Helical" evidence="1">
    <location>
        <begin position="115"/>
        <end position="131"/>
    </location>
</feature>
<feature type="transmembrane region" description="Helical" evidence="1">
    <location>
        <begin position="41"/>
        <end position="64"/>
    </location>
</feature>
<reference evidence="2 3" key="1">
    <citation type="submission" date="2019-01" db="EMBL/GenBank/DDBJ databases">
        <title>Flavobacterium sp. nov.,isolated from freshwater.</title>
        <authorList>
            <person name="Zhang R."/>
            <person name="Du Z.-J."/>
        </authorList>
    </citation>
    <scope>NUCLEOTIDE SEQUENCE [LARGE SCALE GENOMIC DNA]</scope>
    <source>
        <strain evidence="2 3">1E403</strain>
    </source>
</reference>
<dbReference type="EMBL" id="SBII01000011">
    <property type="protein sequence ID" value="RWW93849.1"/>
    <property type="molecule type" value="Genomic_DNA"/>
</dbReference>
<keyword evidence="1" id="KW-0812">Transmembrane</keyword>
<feature type="transmembrane region" description="Helical" evidence="1">
    <location>
        <begin position="151"/>
        <end position="171"/>
    </location>
</feature>